<protein>
    <recommendedName>
        <fullName evidence="4">Reverse transcriptase Ty1/copia-type domain-containing protein</fullName>
    </recommendedName>
</protein>
<keyword evidence="3" id="KW-1185">Reference proteome</keyword>
<proteinExistence type="predicted"/>
<dbReference type="HOGENOM" id="CLU_1672716_0_0_1"/>
<name>V9FAL5_PHYNI</name>
<evidence type="ECO:0000313" key="2">
    <source>
        <dbReference type="EMBL" id="ETI47823.1"/>
    </source>
</evidence>
<feature type="compositionally biased region" description="Basic and acidic residues" evidence="1">
    <location>
        <begin position="1"/>
        <end position="13"/>
    </location>
</feature>
<dbReference type="OrthoDB" id="163507at2759"/>
<dbReference type="EMBL" id="ANIZ01001392">
    <property type="protein sequence ID" value="ETI47823.1"/>
    <property type="molecule type" value="Genomic_DNA"/>
</dbReference>
<feature type="compositionally biased region" description="Basic and acidic residues" evidence="1">
    <location>
        <begin position="33"/>
        <end position="42"/>
    </location>
</feature>
<reference evidence="2 3" key="1">
    <citation type="submission" date="2013-11" db="EMBL/GenBank/DDBJ databases">
        <title>The Genome Sequence of Phytophthora parasitica P1569.</title>
        <authorList>
            <consortium name="The Broad Institute Genomics Platform"/>
            <person name="Russ C."/>
            <person name="Tyler B."/>
            <person name="Panabieres F."/>
            <person name="Shan W."/>
            <person name="Tripathy S."/>
            <person name="Grunwald N."/>
            <person name="Machado M."/>
            <person name="Johnson C.S."/>
            <person name="Arredondo F."/>
            <person name="Hong C."/>
            <person name="Coffey M."/>
            <person name="Young S.K."/>
            <person name="Zeng Q."/>
            <person name="Gargeya S."/>
            <person name="Fitzgerald M."/>
            <person name="Abouelleil A."/>
            <person name="Alvarado L."/>
            <person name="Chapman S.B."/>
            <person name="Gainer-Dewar J."/>
            <person name="Goldberg J."/>
            <person name="Griggs A."/>
            <person name="Gujja S."/>
            <person name="Hansen M."/>
            <person name="Howarth C."/>
            <person name="Imamovic A."/>
            <person name="Ireland A."/>
            <person name="Larimer J."/>
            <person name="McCowan C."/>
            <person name="Murphy C."/>
            <person name="Pearson M."/>
            <person name="Poon T.W."/>
            <person name="Priest M."/>
            <person name="Roberts A."/>
            <person name="Saif S."/>
            <person name="Shea T."/>
            <person name="Sykes S."/>
            <person name="Wortman J."/>
            <person name="Nusbaum C."/>
            <person name="Birren B."/>
        </authorList>
    </citation>
    <scope>NUCLEOTIDE SEQUENCE [LARGE SCALE GENOMIC DNA]</scope>
    <source>
        <strain evidence="2 3">P1569</strain>
    </source>
</reference>
<comment type="caution">
    <text evidence="2">The sequence shown here is derived from an EMBL/GenBank/DDBJ whole genome shotgun (WGS) entry which is preliminary data.</text>
</comment>
<accession>V9FAL5</accession>
<organism evidence="2 3">
    <name type="scientific">Phytophthora nicotianae P1569</name>
    <dbReference type="NCBI Taxonomy" id="1317065"/>
    <lineage>
        <taxon>Eukaryota</taxon>
        <taxon>Sar</taxon>
        <taxon>Stramenopiles</taxon>
        <taxon>Oomycota</taxon>
        <taxon>Peronosporomycetes</taxon>
        <taxon>Peronosporales</taxon>
        <taxon>Peronosporaceae</taxon>
        <taxon>Phytophthora</taxon>
    </lineage>
</organism>
<sequence length="158" mass="17521">MSRTKDTSEDEHGAASPDSAASVKEQTLSLELRVGERNNAAKEKKKKGWARDRPITRSVGRRSGGDADASAEQEEAVSDVVNSVLEPDPMNYREAVRSKQKEAWIKAIAKELKALERNGLWRVVRLPKGAHALHGKRFLNGFFQDNVRTNILANQQSG</sequence>
<gene>
    <name evidence="2" type="ORF">F443_08025</name>
</gene>
<evidence type="ECO:0000256" key="1">
    <source>
        <dbReference type="SAM" id="MobiDB-lite"/>
    </source>
</evidence>
<dbReference type="AlphaFoldDB" id="V9FAL5"/>
<dbReference type="Proteomes" id="UP000018721">
    <property type="component" value="Unassembled WGS sequence"/>
</dbReference>
<evidence type="ECO:0000313" key="3">
    <source>
        <dbReference type="Proteomes" id="UP000018721"/>
    </source>
</evidence>
<evidence type="ECO:0008006" key="4">
    <source>
        <dbReference type="Google" id="ProtNLM"/>
    </source>
</evidence>
<feature type="region of interest" description="Disordered" evidence="1">
    <location>
        <begin position="1"/>
        <end position="83"/>
    </location>
</feature>
<dbReference type="eggNOG" id="KOG0017">
    <property type="taxonomic scope" value="Eukaryota"/>
</dbReference>